<dbReference type="Gene3D" id="3.40.50.10050">
    <property type="entry name" value="Translation initiation factor IF- 2, domain 3"/>
    <property type="match status" value="1"/>
</dbReference>
<dbReference type="Pfam" id="PF11987">
    <property type="entry name" value="IF-2"/>
    <property type="match status" value="1"/>
</dbReference>
<evidence type="ECO:0000256" key="2">
    <source>
        <dbReference type="ARBA" id="ARBA00023134"/>
    </source>
</evidence>
<protein>
    <submittedName>
        <fullName evidence="6">Uncharacterized protein</fullName>
    </submittedName>
</protein>
<feature type="domain" description="Translation initiation factor IF- 2" evidence="3">
    <location>
        <begin position="11"/>
        <end position="112"/>
    </location>
</feature>
<dbReference type="InterPro" id="IPR009000">
    <property type="entry name" value="Transl_B-barrel_sf"/>
</dbReference>
<dbReference type="Gene3D" id="2.40.30.10">
    <property type="entry name" value="Translation factors"/>
    <property type="match status" value="1"/>
</dbReference>
<evidence type="ECO:0000256" key="1">
    <source>
        <dbReference type="ARBA" id="ARBA00022741"/>
    </source>
</evidence>
<dbReference type="SUPFAM" id="SSF50447">
    <property type="entry name" value="Translation proteins"/>
    <property type="match status" value="1"/>
</dbReference>
<dbReference type="GO" id="GO:0005739">
    <property type="term" value="C:mitochondrion"/>
    <property type="evidence" value="ECO:0007669"/>
    <property type="project" value="TreeGrafter"/>
</dbReference>
<organism evidence="5 6">
    <name type="scientific">Romanomermis culicivorax</name>
    <name type="common">Nematode worm</name>
    <dbReference type="NCBI Taxonomy" id="13658"/>
    <lineage>
        <taxon>Eukaryota</taxon>
        <taxon>Metazoa</taxon>
        <taxon>Ecdysozoa</taxon>
        <taxon>Nematoda</taxon>
        <taxon>Enoplea</taxon>
        <taxon>Dorylaimia</taxon>
        <taxon>Mermithida</taxon>
        <taxon>Mermithoidea</taxon>
        <taxon>Mermithidae</taxon>
        <taxon>Romanomermis</taxon>
    </lineage>
</organism>
<evidence type="ECO:0000313" key="5">
    <source>
        <dbReference type="Proteomes" id="UP000887565"/>
    </source>
</evidence>
<dbReference type="SUPFAM" id="SSF52156">
    <property type="entry name" value="Initiation factor IF2/eIF5b, domain 3"/>
    <property type="match status" value="1"/>
</dbReference>
<sequence>MYARNEVAKLLEHTLHSIKLCDKGVYVQASTLGSLEALLDFLRSQKIPYSGVNIGPVHRKDVMKASAMLEHDTQFAVILAFDVKVERDAELAADELGVRIFHADIIYHLQDAFLKYREELRLKKRQENAHLAIFPCKLRILPQHVFKTRDPIVFGVSVEDGVVKVGTPICVPSKESIFLGTVSSIEINQKAIESARKGQEVAIKIENTTGDAPKMYGRHFDYQDLLVSRITRDTIEVCKQYFREDLQKTDWLLMIELKKTLNIL</sequence>
<feature type="domain" description="Elongation factor Tu-type" evidence="4">
    <location>
        <begin position="135"/>
        <end position="225"/>
    </location>
</feature>
<dbReference type="InterPro" id="IPR023115">
    <property type="entry name" value="TIF_IF2_dom3"/>
</dbReference>
<reference evidence="6" key="1">
    <citation type="submission" date="2022-11" db="UniProtKB">
        <authorList>
            <consortium name="WormBaseParasite"/>
        </authorList>
    </citation>
    <scope>IDENTIFICATION</scope>
</reference>
<dbReference type="InterPro" id="IPR029459">
    <property type="entry name" value="EFTU-type"/>
</dbReference>
<dbReference type="CDD" id="cd16266">
    <property type="entry name" value="IF2_aeIF5B_IV"/>
    <property type="match status" value="1"/>
</dbReference>
<evidence type="ECO:0000313" key="6">
    <source>
        <dbReference type="WBParaSite" id="nRc.2.0.1.t23587-RA"/>
    </source>
</evidence>
<dbReference type="FunFam" id="2.40.30.10:FF:000026">
    <property type="entry name" value="Eukaryotic translation initiation factor 5B"/>
    <property type="match status" value="1"/>
</dbReference>
<name>A0A915JBQ1_ROMCU</name>
<proteinExistence type="predicted"/>
<keyword evidence="2" id="KW-0342">GTP-binding</keyword>
<keyword evidence="5" id="KW-1185">Reference proteome</keyword>
<dbReference type="Proteomes" id="UP000887565">
    <property type="component" value="Unplaced"/>
</dbReference>
<accession>A0A915JBQ1</accession>
<keyword evidence="1" id="KW-0547">Nucleotide-binding</keyword>
<evidence type="ECO:0000259" key="4">
    <source>
        <dbReference type="Pfam" id="PF14578"/>
    </source>
</evidence>
<dbReference type="InterPro" id="IPR015760">
    <property type="entry name" value="TIF_IF2"/>
</dbReference>
<dbReference type="Pfam" id="PF14578">
    <property type="entry name" value="GTP_EFTU_D4"/>
    <property type="match status" value="1"/>
</dbReference>
<dbReference type="WBParaSite" id="nRc.2.0.1.t23587-RA">
    <property type="protein sequence ID" value="nRc.2.0.1.t23587-RA"/>
    <property type="gene ID" value="nRc.2.0.1.g23587"/>
</dbReference>
<evidence type="ECO:0000259" key="3">
    <source>
        <dbReference type="Pfam" id="PF11987"/>
    </source>
</evidence>
<dbReference type="FunFam" id="3.40.50.10050:FF:000002">
    <property type="entry name" value="Eukaryotic translation initiation factor 5B"/>
    <property type="match status" value="1"/>
</dbReference>
<dbReference type="OMA" id="HKQVDIE"/>
<dbReference type="InterPro" id="IPR036925">
    <property type="entry name" value="TIF_IF2_dom3_sf"/>
</dbReference>
<dbReference type="GO" id="GO:0005525">
    <property type="term" value="F:GTP binding"/>
    <property type="evidence" value="ECO:0007669"/>
    <property type="project" value="UniProtKB-KW"/>
</dbReference>
<dbReference type="PANTHER" id="PTHR43381">
    <property type="entry name" value="TRANSLATION INITIATION FACTOR IF-2-RELATED"/>
    <property type="match status" value="1"/>
</dbReference>
<dbReference type="PANTHER" id="PTHR43381:SF4">
    <property type="entry name" value="EUKARYOTIC TRANSLATION INITIATION FACTOR 5B"/>
    <property type="match status" value="1"/>
</dbReference>
<dbReference type="GO" id="GO:0003743">
    <property type="term" value="F:translation initiation factor activity"/>
    <property type="evidence" value="ECO:0007669"/>
    <property type="project" value="TreeGrafter"/>
</dbReference>
<dbReference type="AlphaFoldDB" id="A0A915JBQ1"/>